<sequence length="150" mass="17251">MLCLSLFLSLSFSLSPSLPISLSLSLSLNLYHLRCSTVYQFYSRFQNGSTTDERSMCAHHKTLSHTIHTHTHTHEIHPSIGRHMRWVTRNLIQIRFQNSKKKLANGIHSAIRSRTRTSITSRGWVFGGWVLMESERRQLDKSGSSHMVIC</sequence>
<dbReference type="AlphaFoldDB" id="A0A2M4C6I5"/>
<feature type="chain" id="PRO_5014999141" evidence="1">
    <location>
        <begin position="18"/>
        <end position="150"/>
    </location>
</feature>
<evidence type="ECO:0000313" key="2">
    <source>
        <dbReference type="EMBL" id="MBW60869.1"/>
    </source>
</evidence>
<organism evidence="2">
    <name type="scientific">Anopheles marajoara</name>
    <dbReference type="NCBI Taxonomy" id="58244"/>
    <lineage>
        <taxon>Eukaryota</taxon>
        <taxon>Metazoa</taxon>
        <taxon>Ecdysozoa</taxon>
        <taxon>Arthropoda</taxon>
        <taxon>Hexapoda</taxon>
        <taxon>Insecta</taxon>
        <taxon>Pterygota</taxon>
        <taxon>Neoptera</taxon>
        <taxon>Endopterygota</taxon>
        <taxon>Diptera</taxon>
        <taxon>Nematocera</taxon>
        <taxon>Culicoidea</taxon>
        <taxon>Culicidae</taxon>
        <taxon>Anophelinae</taxon>
        <taxon>Anopheles</taxon>
    </lineage>
</organism>
<dbReference type="EMBL" id="GGFJ01011728">
    <property type="protein sequence ID" value="MBW60869.1"/>
    <property type="molecule type" value="Transcribed_RNA"/>
</dbReference>
<reference evidence="2" key="1">
    <citation type="submission" date="2018-01" db="EMBL/GenBank/DDBJ databases">
        <title>An insight into the sialome of Amazonian anophelines.</title>
        <authorList>
            <person name="Ribeiro J.M."/>
            <person name="Scarpassa V."/>
            <person name="Calvo E."/>
        </authorList>
    </citation>
    <scope>NUCLEOTIDE SEQUENCE</scope>
    <source>
        <tissue evidence="2">Salivary glands</tissue>
    </source>
</reference>
<proteinExistence type="predicted"/>
<protein>
    <submittedName>
        <fullName evidence="2">Putative secreted protein</fullName>
    </submittedName>
</protein>
<accession>A0A2M4C6I5</accession>
<feature type="signal peptide" evidence="1">
    <location>
        <begin position="1"/>
        <end position="17"/>
    </location>
</feature>
<keyword evidence="1" id="KW-0732">Signal</keyword>
<evidence type="ECO:0000256" key="1">
    <source>
        <dbReference type="SAM" id="SignalP"/>
    </source>
</evidence>
<name>A0A2M4C6I5_9DIPT</name>